<dbReference type="InterPro" id="IPR045857">
    <property type="entry name" value="O16G_dom_2"/>
</dbReference>
<name>A0ABS0ZL51_9ENTR</name>
<dbReference type="Pfam" id="PF22157">
    <property type="entry name" value="SupH-like_C"/>
    <property type="match status" value="1"/>
</dbReference>
<dbReference type="InterPro" id="IPR054049">
    <property type="entry name" value="SupH-like_C"/>
</dbReference>
<evidence type="ECO:0000313" key="3">
    <source>
        <dbReference type="Proteomes" id="UP000746649"/>
    </source>
</evidence>
<dbReference type="Gene3D" id="2.60.40.1180">
    <property type="entry name" value="Golgi alpha-mannosidase II"/>
    <property type="match status" value="1"/>
</dbReference>
<reference evidence="2 3" key="1">
    <citation type="submission" date="2020-11" db="EMBL/GenBank/DDBJ databases">
        <title>Enhanced detection system for hospital associated transmission using whole genome sequencing surveillance.</title>
        <authorList>
            <person name="Harrison L.H."/>
            <person name="Van Tyne D."/>
            <person name="Marsh J.W."/>
            <person name="Griffith M.P."/>
            <person name="Snyder D.J."/>
            <person name="Cooper V.S."/>
            <person name="Mustapha M."/>
        </authorList>
    </citation>
    <scope>NUCLEOTIDE SEQUENCE [LARGE SCALE GENOMIC DNA]</scope>
    <source>
        <strain evidence="2 3">CB00117</strain>
    </source>
</reference>
<comment type="caution">
    <text evidence="2">The sequence shown here is derived from an EMBL/GenBank/DDBJ whole genome shotgun (WGS) entry which is preliminary data.</text>
</comment>
<dbReference type="InterPro" id="IPR013780">
    <property type="entry name" value="Glyco_hydro_b"/>
</dbReference>
<organism evidence="2 3">
    <name type="scientific">Citrobacter sedlakii</name>
    <dbReference type="NCBI Taxonomy" id="67826"/>
    <lineage>
        <taxon>Bacteria</taxon>
        <taxon>Pseudomonadati</taxon>
        <taxon>Pseudomonadota</taxon>
        <taxon>Gammaproteobacteria</taxon>
        <taxon>Enterobacterales</taxon>
        <taxon>Enterobacteriaceae</taxon>
        <taxon>Citrobacter</taxon>
        <taxon>Citrobacter freundii complex</taxon>
    </lineage>
</organism>
<feature type="domain" description="Glycosyl hydrolase family 13 catalytic" evidence="1">
    <location>
        <begin position="15"/>
        <end position="423"/>
    </location>
</feature>
<sequence length="542" mass="62365">MKKKQKWYSQAVIYQVDTSLFYDANGDGFGDIAGIAEKLHYIRSLGATAIWITPFYLTPFRDEGYDIADHLQPDPRFGVIADVIEFIEQARALGLHVIIELVIQHTSSEHMWFQEARRSPDSFYRDFYLWADTPPEKDDPPMFPGVEESVWRWDEQAQQFYRHMFYRHEPDLNLTSKAVIHEIENIVRFWLKIGVSGFRLDAASHLTKQAGGGNDKKGYWILEQLRGLIESVNPEAILLGEVDVAPQEYRNYFGKNDRLHIALNFWVNKYFYVSLAEKKALPLAGALSKMIVPPDGCCFANWLRNHDELDLEGIGEVNKQKVLDAFAPDEDMYVYQRGLRRRLAPMLSGNIERLAFCHAVLLSLPGVPVIRYGDEIGMGDDLSLKERYSVRTPMQWSADKNGGFSTADTSRLFRQPIASGPWRYKKVNVERSQLSRHSLLHRVRHMVNIRAELHEICQAPWKIIPLKQEAVFAILYRGEQRDVLALANFSEKPVKAALKDIADGYWEACLADKGYDDTLRGGKAVPLLLNGYGYRWFSRRRD</sequence>
<proteinExistence type="predicted"/>
<dbReference type="Proteomes" id="UP000746649">
    <property type="component" value="Unassembled WGS sequence"/>
</dbReference>
<dbReference type="SMART" id="SM00642">
    <property type="entry name" value="Aamy"/>
    <property type="match status" value="1"/>
</dbReference>
<keyword evidence="3" id="KW-1185">Reference proteome</keyword>
<gene>
    <name evidence="2" type="ORF">I6M88_00945</name>
</gene>
<dbReference type="SUPFAM" id="SSF51445">
    <property type="entry name" value="(Trans)glycosidases"/>
    <property type="match status" value="1"/>
</dbReference>
<dbReference type="PANTHER" id="PTHR10357:SF219">
    <property type="entry name" value="MALTOSE ALPHA-D-GLUCOSYLTRANSFERASE"/>
    <property type="match status" value="1"/>
</dbReference>
<dbReference type="Gene3D" id="3.90.400.10">
    <property type="entry name" value="Oligo-1,6-glucosidase, Domain 2"/>
    <property type="match status" value="1"/>
</dbReference>
<dbReference type="CDD" id="cd11334">
    <property type="entry name" value="AmyAc_TreS"/>
    <property type="match status" value="1"/>
</dbReference>
<dbReference type="RefSeq" id="WP_200033125.1">
    <property type="nucleotide sequence ID" value="NZ_JADWND010000001.1"/>
</dbReference>
<evidence type="ECO:0000313" key="2">
    <source>
        <dbReference type="EMBL" id="MBJ8379546.1"/>
    </source>
</evidence>
<accession>A0ABS0ZL51</accession>
<dbReference type="PANTHER" id="PTHR10357">
    <property type="entry name" value="ALPHA-AMYLASE FAMILY MEMBER"/>
    <property type="match status" value="1"/>
</dbReference>
<dbReference type="EMBL" id="JADWND010000001">
    <property type="protein sequence ID" value="MBJ8379546.1"/>
    <property type="molecule type" value="Genomic_DNA"/>
</dbReference>
<dbReference type="InterPro" id="IPR006047">
    <property type="entry name" value="GH13_cat_dom"/>
</dbReference>
<protein>
    <submittedName>
        <fullName evidence="2">Alpha-amylase family protein</fullName>
    </submittedName>
</protein>
<dbReference type="Gene3D" id="3.20.20.80">
    <property type="entry name" value="Glycosidases"/>
    <property type="match status" value="1"/>
</dbReference>
<dbReference type="InterPro" id="IPR017853">
    <property type="entry name" value="GH"/>
</dbReference>
<evidence type="ECO:0000259" key="1">
    <source>
        <dbReference type="SMART" id="SM00642"/>
    </source>
</evidence>
<dbReference type="Pfam" id="PF00128">
    <property type="entry name" value="Alpha-amylase"/>
    <property type="match status" value="2"/>
</dbReference>